<keyword evidence="1" id="KW-0812">Transmembrane</keyword>
<organism evidence="2 3">
    <name type="scientific">Pelomonas caseinilytica</name>
    <dbReference type="NCBI Taxonomy" id="2906763"/>
    <lineage>
        <taxon>Bacteria</taxon>
        <taxon>Pseudomonadati</taxon>
        <taxon>Pseudomonadota</taxon>
        <taxon>Betaproteobacteria</taxon>
        <taxon>Burkholderiales</taxon>
        <taxon>Sphaerotilaceae</taxon>
        <taxon>Roseateles</taxon>
    </lineage>
</organism>
<dbReference type="PROSITE" id="PS00409">
    <property type="entry name" value="PROKAR_NTER_METHYL"/>
    <property type="match status" value="1"/>
</dbReference>
<dbReference type="Pfam" id="PF07963">
    <property type="entry name" value="N_methyl"/>
    <property type="match status" value="1"/>
</dbReference>
<evidence type="ECO:0000313" key="2">
    <source>
        <dbReference type="EMBL" id="MCE4539794.1"/>
    </source>
</evidence>
<dbReference type="RefSeq" id="WP_233394310.1">
    <property type="nucleotide sequence ID" value="NZ_JAJTWT010000010.1"/>
</dbReference>
<dbReference type="InterPro" id="IPR012902">
    <property type="entry name" value="N_methyl_site"/>
</dbReference>
<keyword evidence="1" id="KW-0472">Membrane</keyword>
<keyword evidence="1" id="KW-1133">Transmembrane helix</keyword>
<sequence length="436" mass="47195">MKNSSFRRSTARPSRQAGVTLIEALVALLVMSFGMVALVSLLGNLRYSGDVAKQRSEAMRLAQAELEGLRSFAVLQRAAGASAPRDYENDVKTLPEVQTIAAADSNTTFTLSRQVWPLVKDQTEPQGRTVSVTVAWQDRSGVEQRVNLHTVISRTDPVVSSALSITPPTTGIRTPDGRNPVIPVGARKLDDGVSVFRPSRDSVTVWVFNNATGVITGKCEIDVNTALTDLTPSSVDSCKNNTVGYLVAGTVRFSATKPANPTTPEAPAQSLSVYLDLKPSQFVKPDGTGLLPGGEYPITPSYECFNDAPASPNLNQAFVNYNCIVYPNNQSPRNWWGQVLLSGLDLGATASQFRVCRYSADYNHNGYVEPPFVSSPSVVDRIDNEEHPAVYRHVSYSLARQNFLVVRGDVSCPTASAPDPSHGIFVDYSTVQIQPS</sequence>
<dbReference type="Proteomes" id="UP001201463">
    <property type="component" value="Unassembled WGS sequence"/>
</dbReference>
<keyword evidence="3" id="KW-1185">Reference proteome</keyword>
<reference evidence="2 3" key="1">
    <citation type="submission" date="2021-12" db="EMBL/GenBank/DDBJ databases">
        <title>Genome seq of p7.</title>
        <authorList>
            <person name="Seo T."/>
        </authorList>
    </citation>
    <scope>NUCLEOTIDE SEQUENCE [LARGE SCALE GENOMIC DNA]</scope>
    <source>
        <strain evidence="2 3">P7</strain>
    </source>
</reference>
<comment type="caution">
    <text evidence="2">The sequence shown here is derived from an EMBL/GenBank/DDBJ whole genome shotgun (WGS) entry which is preliminary data.</text>
</comment>
<name>A0ABS8XFY9_9BURK</name>
<feature type="transmembrane region" description="Helical" evidence="1">
    <location>
        <begin position="21"/>
        <end position="43"/>
    </location>
</feature>
<protein>
    <submittedName>
        <fullName evidence="2">Prepilin-type N-terminal cleavage/methylation domain-containing protein</fullName>
    </submittedName>
</protein>
<gene>
    <name evidence="2" type="ORF">LXT12_21320</name>
</gene>
<accession>A0ABS8XFY9</accession>
<evidence type="ECO:0000313" key="3">
    <source>
        <dbReference type="Proteomes" id="UP001201463"/>
    </source>
</evidence>
<proteinExistence type="predicted"/>
<dbReference type="EMBL" id="JAJTWT010000010">
    <property type="protein sequence ID" value="MCE4539794.1"/>
    <property type="molecule type" value="Genomic_DNA"/>
</dbReference>
<evidence type="ECO:0000256" key="1">
    <source>
        <dbReference type="SAM" id="Phobius"/>
    </source>
</evidence>